<dbReference type="Proteomes" id="UP000326950">
    <property type="component" value="Unassembled WGS sequence"/>
</dbReference>
<protein>
    <submittedName>
        <fullName evidence="1">Uncharacterized protein</fullName>
    </submittedName>
</protein>
<gene>
    <name evidence="1" type="ORF">BDV40DRAFT_304362</name>
</gene>
<proteinExistence type="predicted"/>
<accession>A0A5N6UIA2</accession>
<sequence length="70" mass="7839">MPVLVRFEEPDLFYRDDCPAHEILGRNGIQRGAYQVLNETPPMILLESLSIEAINGLRSSGPVQVDQVDD</sequence>
<evidence type="ECO:0000313" key="1">
    <source>
        <dbReference type="EMBL" id="KAE8158290.1"/>
    </source>
</evidence>
<dbReference type="OrthoDB" id="4503175at2759"/>
<evidence type="ECO:0000313" key="2">
    <source>
        <dbReference type="Proteomes" id="UP000326950"/>
    </source>
</evidence>
<dbReference type="EMBL" id="ML738699">
    <property type="protein sequence ID" value="KAE8158290.1"/>
    <property type="molecule type" value="Genomic_DNA"/>
</dbReference>
<reference evidence="1 2" key="1">
    <citation type="submission" date="2019-04" db="EMBL/GenBank/DDBJ databases">
        <title>Friends and foes A comparative genomics study of 23 Aspergillus species from section Flavi.</title>
        <authorList>
            <consortium name="DOE Joint Genome Institute"/>
            <person name="Kjaerbolling I."/>
            <person name="Vesth T."/>
            <person name="Frisvad J.C."/>
            <person name="Nybo J.L."/>
            <person name="Theobald S."/>
            <person name="Kildgaard S."/>
            <person name="Isbrandt T."/>
            <person name="Kuo A."/>
            <person name="Sato A."/>
            <person name="Lyhne E.K."/>
            <person name="Kogle M.E."/>
            <person name="Wiebenga A."/>
            <person name="Kun R.S."/>
            <person name="Lubbers R.J."/>
            <person name="Makela M.R."/>
            <person name="Barry K."/>
            <person name="Chovatia M."/>
            <person name="Clum A."/>
            <person name="Daum C."/>
            <person name="Haridas S."/>
            <person name="He G."/>
            <person name="LaButti K."/>
            <person name="Lipzen A."/>
            <person name="Mondo S."/>
            <person name="Riley R."/>
            <person name="Salamov A."/>
            <person name="Simmons B.A."/>
            <person name="Magnuson J.K."/>
            <person name="Henrissat B."/>
            <person name="Mortensen U.H."/>
            <person name="Larsen T.O."/>
            <person name="Devries R.P."/>
            <person name="Grigoriev I.V."/>
            <person name="Machida M."/>
            <person name="Baker S.E."/>
            <person name="Andersen M.R."/>
        </authorList>
    </citation>
    <scope>NUCLEOTIDE SEQUENCE [LARGE SCALE GENOMIC DNA]</scope>
    <source>
        <strain evidence="1 2">CBS 117626</strain>
    </source>
</reference>
<organism evidence="1 2">
    <name type="scientific">Aspergillus tamarii</name>
    <dbReference type="NCBI Taxonomy" id="41984"/>
    <lineage>
        <taxon>Eukaryota</taxon>
        <taxon>Fungi</taxon>
        <taxon>Dikarya</taxon>
        <taxon>Ascomycota</taxon>
        <taxon>Pezizomycotina</taxon>
        <taxon>Eurotiomycetes</taxon>
        <taxon>Eurotiomycetidae</taxon>
        <taxon>Eurotiales</taxon>
        <taxon>Aspergillaceae</taxon>
        <taxon>Aspergillus</taxon>
        <taxon>Aspergillus subgen. Circumdati</taxon>
    </lineage>
</organism>
<name>A0A5N6UIA2_ASPTM</name>
<keyword evidence="2" id="KW-1185">Reference proteome</keyword>
<dbReference type="AlphaFoldDB" id="A0A5N6UIA2"/>